<dbReference type="AlphaFoldDB" id="A0ABD3SU03"/>
<keyword evidence="3" id="KW-1185">Reference proteome</keyword>
<gene>
    <name evidence="2" type="ORF">ACJIZ3_016883</name>
</gene>
<dbReference type="PANTHER" id="PTHR31900">
    <property type="entry name" value="F-BOX/RNI SUPERFAMILY PROTEIN-RELATED"/>
    <property type="match status" value="1"/>
</dbReference>
<dbReference type="SUPFAM" id="SSF81383">
    <property type="entry name" value="F-box domain"/>
    <property type="match status" value="1"/>
</dbReference>
<feature type="domain" description="F-box" evidence="1">
    <location>
        <begin position="28"/>
        <end position="68"/>
    </location>
</feature>
<organism evidence="2 3">
    <name type="scientific">Penstemon smallii</name>
    <dbReference type="NCBI Taxonomy" id="265156"/>
    <lineage>
        <taxon>Eukaryota</taxon>
        <taxon>Viridiplantae</taxon>
        <taxon>Streptophyta</taxon>
        <taxon>Embryophyta</taxon>
        <taxon>Tracheophyta</taxon>
        <taxon>Spermatophyta</taxon>
        <taxon>Magnoliopsida</taxon>
        <taxon>eudicotyledons</taxon>
        <taxon>Gunneridae</taxon>
        <taxon>Pentapetalae</taxon>
        <taxon>asterids</taxon>
        <taxon>lamiids</taxon>
        <taxon>Lamiales</taxon>
        <taxon>Plantaginaceae</taxon>
        <taxon>Cheloneae</taxon>
        <taxon>Penstemon</taxon>
    </lineage>
</organism>
<sequence>MSRTNQIYTASNKKLRLIDIGGDRISNLPDDVISQILSCLSTRDSARTCVLSKNWEHKWTSIYNIQIDDACSLLRGKVRVASFVSFVYRILFTHNSSIKSFRLTCKMKYEPIHLTTWISTVLRHKIQNLEITARRCRGIVFPRSFSDCNSLTELKLMLDCTLKIPVDNCFPNLKNLYLGGGVKLLNDQCPPNNGNLRLSFPLLEVLVLKSCRWLNAKVVEINAPSLTRFEDESSYYDVNNSCSIMICGTKLTRFESSGGLINNYVVSGSSVSYAVLNNNPHVTLSNLLGPRAQMILKGFLNLKHLILSSCVLKVLTELKQAFPLPIFSQLNQLELLADTKSKELLELLQVTPSLESLILDAECWDDYNYEGVEVLPPCIMLRLKEFKLNNFQGTTGQINLAKFIMKNAENLEKVFVTVGWKSLMSQNKIKHLLSTFPKSSVFESVVVIGRKIKSTDDDSIA</sequence>
<dbReference type="Proteomes" id="UP001634393">
    <property type="component" value="Unassembled WGS sequence"/>
</dbReference>
<dbReference type="CDD" id="cd22160">
    <property type="entry name" value="F-box_AtFBL13-like"/>
    <property type="match status" value="1"/>
</dbReference>
<accession>A0ABD3SU03</accession>
<dbReference type="InterPro" id="IPR001810">
    <property type="entry name" value="F-box_dom"/>
</dbReference>
<comment type="caution">
    <text evidence="2">The sequence shown here is derived from an EMBL/GenBank/DDBJ whole genome shotgun (WGS) entry which is preliminary data.</text>
</comment>
<dbReference type="InterPro" id="IPR053781">
    <property type="entry name" value="F-box_AtFBL13-like"/>
</dbReference>
<dbReference type="PANTHER" id="PTHR31900:SF30">
    <property type="entry name" value="SUPERFAMILY PROTEIN, PUTATIVE-RELATED"/>
    <property type="match status" value="1"/>
</dbReference>
<reference evidence="2 3" key="1">
    <citation type="submission" date="2024-12" db="EMBL/GenBank/DDBJ databases">
        <title>The unique morphological basis and parallel evolutionary history of personate flowers in Penstemon.</title>
        <authorList>
            <person name="Depatie T.H."/>
            <person name="Wessinger C.A."/>
        </authorList>
    </citation>
    <scope>NUCLEOTIDE SEQUENCE [LARGE SCALE GENOMIC DNA]</scope>
    <source>
        <strain evidence="2">WTNN_2</strain>
        <tissue evidence="2">Leaf</tissue>
    </source>
</reference>
<name>A0ABD3SU03_9LAMI</name>
<evidence type="ECO:0000313" key="3">
    <source>
        <dbReference type="Proteomes" id="UP001634393"/>
    </source>
</evidence>
<evidence type="ECO:0000259" key="1">
    <source>
        <dbReference type="SMART" id="SM00256"/>
    </source>
</evidence>
<dbReference type="Pfam" id="PF08387">
    <property type="entry name" value="FBD"/>
    <property type="match status" value="1"/>
</dbReference>
<dbReference type="InterPro" id="IPR036047">
    <property type="entry name" value="F-box-like_dom_sf"/>
</dbReference>
<dbReference type="EMBL" id="JBJXBP010000005">
    <property type="protein sequence ID" value="KAL3828081.1"/>
    <property type="molecule type" value="Genomic_DNA"/>
</dbReference>
<protein>
    <recommendedName>
        <fullName evidence="1">F-box domain-containing protein</fullName>
    </recommendedName>
</protein>
<dbReference type="SMART" id="SM00256">
    <property type="entry name" value="FBOX"/>
    <property type="match status" value="1"/>
</dbReference>
<dbReference type="Pfam" id="PF00646">
    <property type="entry name" value="F-box"/>
    <property type="match status" value="1"/>
</dbReference>
<dbReference type="InterPro" id="IPR050232">
    <property type="entry name" value="FBL13/AtMIF1-like"/>
</dbReference>
<evidence type="ECO:0000313" key="2">
    <source>
        <dbReference type="EMBL" id="KAL3828081.1"/>
    </source>
</evidence>
<dbReference type="InterPro" id="IPR006566">
    <property type="entry name" value="FBD"/>
</dbReference>
<proteinExistence type="predicted"/>